<feature type="region of interest" description="Disordered" evidence="1">
    <location>
        <begin position="1"/>
        <end position="32"/>
    </location>
</feature>
<protein>
    <submittedName>
        <fullName evidence="2">Uncharacterized protein</fullName>
    </submittedName>
</protein>
<dbReference type="Proteomes" id="UP000253782">
    <property type="component" value="Unassembled WGS sequence"/>
</dbReference>
<gene>
    <name evidence="2" type="ORF">DVJ77_16760</name>
</gene>
<dbReference type="AlphaFoldDB" id="A0A369ULQ4"/>
<comment type="caution">
    <text evidence="2">The sequence shown here is derived from an EMBL/GenBank/DDBJ whole genome shotgun (WGS) entry which is preliminary data.</text>
</comment>
<keyword evidence="3" id="KW-1185">Reference proteome</keyword>
<dbReference type="EMBL" id="QQAH01000016">
    <property type="protein sequence ID" value="RDD80530.1"/>
    <property type="molecule type" value="Genomic_DNA"/>
</dbReference>
<organism evidence="2 3">
    <name type="scientific">Dyella tabacisoli</name>
    <dbReference type="NCBI Taxonomy" id="2282381"/>
    <lineage>
        <taxon>Bacteria</taxon>
        <taxon>Pseudomonadati</taxon>
        <taxon>Pseudomonadota</taxon>
        <taxon>Gammaproteobacteria</taxon>
        <taxon>Lysobacterales</taxon>
        <taxon>Rhodanobacteraceae</taxon>
        <taxon>Dyella</taxon>
    </lineage>
</organism>
<evidence type="ECO:0000256" key="1">
    <source>
        <dbReference type="SAM" id="MobiDB-lite"/>
    </source>
</evidence>
<evidence type="ECO:0000313" key="2">
    <source>
        <dbReference type="EMBL" id="RDD80530.1"/>
    </source>
</evidence>
<accession>A0A369ULQ4</accession>
<name>A0A369ULQ4_9GAMM</name>
<reference evidence="2 3" key="1">
    <citation type="submission" date="2018-07" db="EMBL/GenBank/DDBJ databases">
        <title>Dyella tabacisoli L4-6T, whole genome shotgun sequence.</title>
        <authorList>
            <person name="Zhou X.-K."/>
            <person name="Li W.-J."/>
            <person name="Duan Y.-Q."/>
        </authorList>
    </citation>
    <scope>NUCLEOTIDE SEQUENCE [LARGE SCALE GENOMIC DNA]</scope>
    <source>
        <strain evidence="2 3">L4-6</strain>
    </source>
</reference>
<sequence length="67" mass="7075">MGETGLRLTRGSVPSARGAAGLPGVSVPAPRSSLQADSYLDLDRYKRRTLASAAQQGHVALRDRPNT</sequence>
<evidence type="ECO:0000313" key="3">
    <source>
        <dbReference type="Proteomes" id="UP000253782"/>
    </source>
</evidence>
<proteinExistence type="predicted"/>